<evidence type="ECO:0000313" key="5">
    <source>
        <dbReference type="EMBL" id="RYP82060.1"/>
    </source>
</evidence>
<dbReference type="OrthoDB" id="9775296at2"/>
<dbReference type="GO" id="GO:0016491">
    <property type="term" value="F:oxidoreductase activity"/>
    <property type="evidence" value="ECO:0007669"/>
    <property type="project" value="UniProtKB-KW"/>
</dbReference>
<dbReference type="PRINTS" id="PR00081">
    <property type="entry name" value="GDHRDH"/>
</dbReference>
<dbReference type="SUPFAM" id="SSF51735">
    <property type="entry name" value="NAD(P)-binding Rossmann-fold domains"/>
    <property type="match status" value="1"/>
</dbReference>
<accession>A0A4Q4Z324</accession>
<dbReference type="PRINTS" id="PR00080">
    <property type="entry name" value="SDRFAMILY"/>
</dbReference>
<sequence length="253" mass="26645">MLVTGAGSGLGAALAHAFGARGDRVLATDRSEEGLAGFGHRLRLDITSDDDWAAARAWVEREWGGLDVLVNNAGVAGGGRIDVAPLEEWAPLVEVNLLGTVRGTRTFVPVFKEQRSGTIVNVASLAGLVHPAGMASYNAVKAAVVAFTETAGHELAAYGVHCAVVCPSYFRTNLMAGMRGADQRVGEVVAGLVERSPFSAADIAAAVLAGIDRRDELIIPDEAARKAWLLKQNDRAAYDAVMRQQAAKLNQVT</sequence>
<dbReference type="PANTHER" id="PTHR43391">
    <property type="entry name" value="RETINOL DEHYDROGENASE-RELATED"/>
    <property type="match status" value="1"/>
</dbReference>
<dbReference type="InterPro" id="IPR036291">
    <property type="entry name" value="NAD(P)-bd_dom_sf"/>
</dbReference>
<name>A0A4Q4Z324_9ACTN</name>
<evidence type="ECO:0000256" key="3">
    <source>
        <dbReference type="ARBA" id="ARBA00023002"/>
    </source>
</evidence>
<keyword evidence="2" id="KW-0521">NADP</keyword>
<reference evidence="5 6" key="1">
    <citation type="submission" date="2019-01" db="EMBL/GenBank/DDBJ databases">
        <title>Nocardioides guangzhouensis sp. nov., an actinobacterium isolated from soil.</title>
        <authorList>
            <person name="Fu Y."/>
            <person name="Cai Y."/>
            <person name="Lin Z."/>
            <person name="Chen P."/>
        </authorList>
    </citation>
    <scope>NUCLEOTIDE SEQUENCE [LARGE SCALE GENOMIC DNA]</scope>
    <source>
        <strain evidence="5 6">130</strain>
    </source>
</reference>
<protein>
    <submittedName>
        <fullName evidence="5">SDR family NAD(P)-dependent oxidoreductase</fullName>
    </submittedName>
</protein>
<evidence type="ECO:0000256" key="1">
    <source>
        <dbReference type="ARBA" id="ARBA00006484"/>
    </source>
</evidence>
<dbReference type="Gene3D" id="3.40.50.720">
    <property type="entry name" value="NAD(P)-binding Rossmann-like Domain"/>
    <property type="match status" value="1"/>
</dbReference>
<dbReference type="EMBL" id="SDKM01000055">
    <property type="protein sequence ID" value="RYP82060.1"/>
    <property type="molecule type" value="Genomic_DNA"/>
</dbReference>
<evidence type="ECO:0000256" key="4">
    <source>
        <dbReference type="RuleBase" id="RU000363"/>
    </source>
</evidence>
<dbReference type="PANTHER" id="PTHR43391:SF14">
    <property type="entry name" value="DEHYDROGENASE_REDUCTASE SDR FAMILY PROTEIN 7-LIKE"/>
    <property type="match status" value="1"/>
</dbReference>
<keyword evidence="6" id="KW-1185">Reference proteome</keyword>
<organism evidence="5 6">
    <name type="scientific">Nocardioides guangzhouensis</name>
    <dbReference type="NCBI Taxonomy" id="2497878"/>
    <lineage>
        <taxon>Bacteria</taxon>
        <taxon>Bacillati</taxon>
        <taxon>Actinomycetota</taxon>
        <taxon>Actinomycetes</taxon>
        <taxon>Propionibacteriales</taxon>
        <taxon>Nocardioidaceae</taxon>
        <taxon>Nocardioides</taxon>
    </lineage>
</organism>
<gene>
    <name evidence="5" type="ORF">EKO23_22660</name>
</gene>
<dbReference type="Proteomes" id="UP000295198">
    <property type="component" value="Unassembled WGS sequence"/>
</dbReference>
<proteinExistence type="inferred from homology"/>
<dbReference type="AlphaFoldDB" id="A0A4Q4Z324"/>
<evidence type="ECO:0000256" key="2">
    <source>
        <dbReference type="ARBA" id="ARBA00022857"/>
    </source>
</evidence>
<dbReference type="InterPro" id="IPR002347">
    <property type="entry name" value="SDR_fam"/>
</dbReference>
<comment type="caution">
    <text evidence="5">The sequence shown here is derived from an EMBL/GenBank/DDBJ whole genome shotgun (WGS) entry which is preliminary data.</text>
</comment>
<evidence type="ECO:0000313" key="6">
    <source>
        <dbReference type="Proteomes" id="UP000295198"/>
    </source>
</evidence>
<comment type="similarity">
    <text evidence="1 4">Belongs to the short-chain dehydrogenases/reductases (SDR) family.</text>
</comment>
<keyword evidence="3" id="KW-0560">Oxidoreductase</keyword>
<dbReference type="Pfam" id="PF00106">
    <property type="entry name" value="adh_short"/>
    <property type="match status" value="1"/>
</dbReference>